<feature type="compositionally biased region" description="Polar residues" evidence="1">
    <location>
        <begin position="92"/>
        <end position="113"/>
    </location>
</feature>
<dbReference type="Proteomes" id="UP000075883">
    <property type="component" value="Unassembled WGS sequence"/>
</dbReference>
<name>A0A182MFB5_9DIPT</name>
<protein>
    <submittedName>
        <fullName evidence="2">Uncharacterized protein</fullName>
    </submittedName>
</protein>
<dbReference type="EMBL" id="AXCM01010102">
    <property type="status" value="NOT_ANNOTATED_CDS"/>
    <property type="molecule type" value="Genomic_DNA"/>
</dbReference>
<sequence>MLVASAAFFALRHNSTTAETLASFALRASKELHPPLIPSDVYAKRISEFVHFLTNSTTLRGLGLPFLAFVSKIYPQQDSQSWRTRERPEWDSNLSPARSKTGAAISSVTGSLV</sequence>
<dbReference type="AlphaFoldDB" id="A0A182MFB5"/>
<dbReference type="EMBL" id="AXCM01010101">
    <property type="status" value="NOT_ANNOTATED_CDS"/>
    <property type="molecule type" value="Genomic_DNA"/>
</dbReference>
<evidence type="ECO:0000256" key="1">
    <source>
        <dbReference type="SAM" id="MobiDB-lite"/>
    </source>
</evidence>
<feature type="region of interest" description="Disordered" evidence="1">
    <location>
        <begin position="77"/>
        <end position="113"/>
    </location>
</feature>
<reference evidence="2" key="2">
    <citation type="submission" date="2020-05" db="UniProtKB">
        <authorList>
            <consortium name="EnsemblMetazoa"/>
        </authorList>
    </citation>
    <scope>IDENTIFICATION</scope>
    <source>
        <strain evidence="2">A-37</strain>
    </source>
</reference>
<evidence type="ECO:0000313" key="2">
    <source>
        <dbReference type="EnsemblMetazoa" id="ACUA016916-PA"/>
    </source>
</evidence>
<dbReference type="EnsemblMetazoa" id="ACUA016916-RA">
    <property type="protein sequence ID" value="ACUA016916-PA"/>
    <property type="gene ID" value="ACUA016916"/>
</dbReference>
<dbReference type="VEuPathDB" id="VectorBase:ACUA016916"/>
<organism evidence="2 3">
    <name type="scientific">Anopheles culicifacies</name>
    <dbReference type="NCBI Taxonomy" id="139723"/>
    <lineage>
        <taxon>Eukaryota</taxon>
        <taxon>Metazoa</taxon>
        <taxon>Ecdysozoa</taxon>
        <taxon>Arthropoda</taxon>
        <taxon>Hexapoda</taxon>
        <taxon>Insecta</taxon>
        <taxon>Pterygota</taxon>
        <taxon>Neoptera</taxon>
        <taxon>Endopterygota</taxon>
        <taxon>Diptera</taxon>
        <taxon>Nematocera</taxon>
        <taxon>Culicoidea</taxon>
        <taxon>Culicidae</taxon>
        <taxon>Anophelinae</taxon>
        <taxon>Anopheles</taxon>
        <taxon>culicifacies species complex</taxon>
    </lineage>
</organism>
<keyword evidence="3" id="KW-1185">Reference proteome</keyword>
<evidence type="ECO:0000313" key="3">
    <source>
        <dbReference type="Proteomes" id="UP000075883"/>
    </source>
</evidence>
<reference evidence="3" key="1">
    <citation type="submission" date="2013-09" db="EMBL/GenBank/DDBJ databases">
        <title>The Genome Sequence of Anopheles culicifacies species A.</title>
        <authorList>
            <consortium name="The Broad Institute Genomics Platform"/>
            <person name="Neafsey D.E."/>
            <person name="Besansky N."/>
            <person name="Howell P."/>
            <person name="Walton C."/>
            <person name="Young S.K."/>
            <person name="Zeng Q."/>
            <person name="Gargeya S."/>
            <person name="Fitzgerald M."/>
            <person name="Haas B."/>
            <person name="Abouelleil A."/>
            <person name="Allen A.W."/>
            <person name="Alvarado L."/>
            <person name="Arachchi H.M."/>
            <person name="Berlin A.M."/>
            <person name="Chapman S.B."/>
            <person name="Gainer-Dewar J."/>
            <person name="Goldberg J."/>
            <person name="Griggs A."/>
            <person name="Gujja S."/>
            <person name="Hansen M."/>
            <person name="Howarth C."/>
            <person name="Imamovic A."/>
            <person name="Ireland A."/>
            <person name="Larimer J."/>
            <person name="McCowan C."/>
            <person name="Murphy C."/>
            <person name="Pearson M."/>
            <person name="Poon T.W."/>
            <person name="Priest M."/>
            <person name="Roberts A."/>
            <person name="Saif S."/>
            <person name="Shea T."/>
            <person name="Sisk P."/>
            <person name="Sykes S."/>
            <person name="Wortman J."/>
            <person name="Nusbaum C."/>
            <person name="Birren B."/>
        </authorList>
    </citation>
    <scope>NUCLEOTIDE SEQUENCE [LARGE SCALE GENOMIC DNA]</scope>
    <source>
        <strain evidence="3">A-37</strain>
    </source>
</reference>
<accession>A0A182MFB5</accession>
<proteinExistence type="predicted"/>